<evidence type="ECO:0000256" key="7">
    <source>
        <dbReference type="SAM" id="Coils"/>
    </source>
</evidence>
<comment type="similarity">
    <text evidence="1 6">Belongs to the FHY3/FAR1 family.</text>
</comment>
<gene>
    <name evidence="10" type="ordered locus">Os01g0295100</name>
    <name evidence="10" type="ORF">OSNPB_010295100</name>
</gene>
<evidence type="ECO:0000313" key="10">
    <source>
        <dbReference type="EMBL" id="BAS71680.1"/>
    </source>
</evidence>
<proteinExistence type="inferred from homology"/>
<reference evidence="10 11" key="2">
    <citation type="journal article" date="2013" name="Plant Cell Physiol.">
        <title>Rice Annotation Project Database (RAP-DB): an integrative and interactive database for rice genomics.</title>
        <authorList>
            <person name="Sakai H."/>
            <person name="Lee S.S."/>
            <person name="Tanaka T."/>
            <person name="Numa H."/>
            <person name="Kim J."/>
            <person name="Kawahara Y."/>
            <person name="Wakimoto H."/>
            <person name="Yang C.C."/>
            <person name="Iwamoto M."/>
            <person name="Abe T."/>
            <person name="Yamada Y."/>
            <person name="Muto A."/>
            <person name="Inokuchi H."/>
            <person name="Ikemura T."/>
            <person name="Matsumoto T."/>
            <person name="Sasaki T."/>
            <person name="Itoh T."/>
        </authorList>
    </citation>
    <scope>NUCLEOTIDE SEQUENCE [LARGE SCALE GENOMIC DNA]</scope>
    <source>
        <strain evidence="11">cv. Nipponbare</strain>
    </source>
</reference>
<dbReference type="InParanoid" id="A0A0P0V1C5"/>
<keyword evidence="11" id="KW-1185">Reference proteome</keyword>
<reference evidence="11" key="1">
    <citation type="journal article" date="2005" name="Nature">
        <title>The map-based sequence of the rice genome.</title>
        <authorList>
            <consortium name="International rice genome sequencing project (IRGSP)"/>
            <person name="Matsumoto T."/>
            <person name="Wu J."/>
            <person name="Kanamori H."/>
            <person name="Katayose Y."/>
            <person name="Fujisawa M."/>
            <person name="Namiki N."/>
            <person name="Mizuno H."/>
            <person name="Yamamoto K."/>
            <person name="Antonio B.A."/>
            <person name="Baba T."/>
            <person name="Sakata K."/>
            <person name="Nagamura Y."/>
            <person name="Aoki H."/>
            <person name="Arikawa K."/>
            <person name="Arita K."/>
            <person name="Bito T."/>
            <person name="Chiden Y."/>
            <person name="Fujitsuka N."/>
            <person name="Fukunaka R."/>
            <person name="Hamada M."/>
            <person name="Harada C."/>
            <person name="Hayashi A."/>
            <person name="Hijishita S."/>
            <person name="Honda M."/>
            <person name="Hosokawa S."/>
            <person name="Ichikawa Y."/>
            <person name="Idonuma A."/>
            <person name="Iijima M."/>
            <person name="Ikeda M."/>
            <person name="Ikeno M."/>
            <person name="Ito K."/>
            <person name="Ito S."/>
            <person name="Ito T."/>
            <person name="Ito Y."/>
            <person name="Ito Y."/>
            <person name="Iwabuchi A."/>
            <person name="Kamiya K."/>
            <person name="Karasawa W."/>
            <person name="Kurita K."/>
            <person name="Katagiri S."/>
            <person name="Kikuta A."/>
            <person name="Kobayashi H."/>
            <person name="Kobayashi N."/>
            <person name="Machita K."/>
            <person name="Maehara T."/>
            <person name="Masukawa M."/>
            <person name="Mizubayashi T."/>
            <person name="Mukai Y."/>
            <person name="Nagasaki H."/>
            <person name="Nagata Y."/>
            <person name="Naito S."/>
            <person name="Nakashima M."/>
            <person name="Nakama Y."/>
            <person name="Nakamichi Y."/>
            <person name="Nakamura M."/>
            <person name="Meguro A."/>
            <person name="Negishi M."/>
            <person name="Ohta I."/>
            <person name="Ohta T."/>
            <person name="Okamoto M."/>
            <person name="Ono N."/>
            <person name="Saji S."/>
            <person name="Sakaguchi M."/>
            <person name="Sakai K."/>
            <person name="Shibata M."/>
            <person name="Shimokawa T."/>
            <person name="Song J."/>
            <person name="Takazaki Y."/>
            <person name="Terasawa K."/>
            <person name="Tsugane M."/>
            <person name="Tsuji K."/>
            <person name="Ueda S."/>
            <person name="Waki K."/>
            <person name="Yamagata H."/>
            <person name="Yamamoto M."/>
            <person name="Yamamoto S."/>
            <person name="Yamane H."/>
            <person name="Yoshiki S."/>
            <person name="Yoshihara R."/>
            <person name="Yukawa K."/>
            <person name="Zhong H."/>
            <person name="Yano M."/>
            <person name="Yuan Q."/>
            <person name="Ouyang S."/>
            <person name="Liu J."/>
            <person name="Jones K.M."/>
            <person name="Gansberger K."/>
            <person name="Moffat K."/>
            <person name="Hill J."/>
            <person name="Bera J."/>
            <person name="Fadrosh D."/>
            <person name="Jin S."/>
            <person name="Johri S."/>
            <person name="Kim M."/>
            <person name="Overton L."/>
            <person name="Reardon M."/>
            <person name="Tsitrin T."/>
            <person name="Vuong H."/>
            <person name="Weaver B."/>
            <person name="Ciecko A."/>
            <person name="Tallon L."/>
            <person name="Jackson J."/>
            <person name="Pai G."/>
            <person name="Aken S.V."/>
            <person name="Utterback T."/>
            <person name="Reidmuller S."/>
            <person name="Feldblyum T."/>
            <person name="Hsiao J."/>
            <person name="Zismann V."/>
            <person name="Iobst S."/>
            <person name="de Vazeille A.R."/>
            <person name="Buell C.R."/>
            <person name="Ying K."/>
            <person name="Li Y."/>
            <person name="Lu T."/>
            <person name="Huang Y."/>
            <person name="Zhao Q."/>
            <person name="Feng Q."/>
            <person name="Zhang L."/>
            <person name="Zhu J."/>
            <person name="Weng Q."/>
            <person name="Mu J."/>
            <person name="Lu Y."/>
            <person name="Fan D."/>
            <person name="Liu Y."/>
            <person name="Guan J."/>
            <person name="Zhang Y."/>
            <person name="Yu S."/>
            <person name="Liu X."/>
            <person name="Zhang Y."/>
            <person name="Hong G."/>
            <person name="Han B."/>
            <person name="Choisne N."/>
            <person name="Demange N."/>
            <person name="Orjeda G."/>
            <person name="Samain S."/>
            <person name="Cattolico L."/>
            <person name="Pelletier E."/>
            <person name="Couloux A."/>
            <person name="Segurens B."/>
            <person name="Wincker P."/>
            <person name="D'Hont A."/>
            <person name="Scarpelli C."/>
            <person name="Weissenbach J."/>
            <person name="Salanoubat M."/>
            <person name="Quetier F."/>
            <person name="Yu Y."/>
            <person name="Kim H.R."/>
            <person name="Rambo T."/>
            <person name="Currie J."/>
            <person name="Collura K."/>
            <person name="Luo M."/>
            <person name="Yang T."/>
            <person name="Ammiraju J.S.S."/>
            <person name="Engler F."/>
            <person name="Soderlund C."/>
            <person name="Wing R.A."/>
            <person name="Palmer L.E."/>
            <person name="de la Bastide M."/>
            <person name="Spiegel L."/>
            <person name="Nascimento L."/>
            <person name="Zutavern T."/>
            <person name="O'Shaughnessy A."/>
            <person name="Dike S."/>
            <person name="Dedhia N."/>
            <person name="Preston R."/>
            <person name="Balija V."/>
            <person name="McCombie W.R."/>
            <person name="Chow T."/>
            <person name="Chen H."/>
            <person name="Chung M."/>
            <person name="Chen C."/>
            <person name="Shaw J."/>
            <person name="Wu H."/>
            <person name="Hsiao K."/>
            <person name="Chao Y."/>
            <person name="Chu M."/>
            <person name="Cheng C."/>
            <person name="Hour A."/>
            <person name="Lee P."/>
            <person name="Lin S."/>
            <person name="Lin Y."/>
            <person name="Liou J."/>
            <person name="Liu S."/>
            <person name="Hsing Y."/>
            <person name="Raghuvanshi S."/>
            <person name="Mohanty A."/>
            <person name="Bharti A.K."/>
            <person name="Gaur A."/>
            <person name="Gupta V."/>
            <person name="Kumar D."/>
            <person name="Ravi V."/>
            <person name="Vij S."/>
            <person name="Kapur A."/>
            <person name="Khurana P."/>
            <person name="Khurana P."/>
            <person name="Khurana J.P."/>
            <person name="Tyagi A.K."/>
            <person name="Gaikwad K."/>
            <person name="Singh A."/>
            <person name="Dalal V."/>
            <person name="Srivastava S."/>
            <person name="Dixit A."/>
            <person name="Pal A.K."/>
            <person name="Ghazi I.A."/>
            <person name="Yadav M."/>
            <person name="Pandit A."/>
            <person name="Bhargava A."/>
            <person name="Sureshbabu K."/>
            <person name="Batra K."/>
            <person name="Sharma T.R."/>
            <person name="Mohapatra T."/>
            <person name="Singh N.K."/>
            <person name="Messing J."/>
            <person name="Nelson A.B."/>
            <person name="Fuks G."/>
            <person name="Kavchok S."/>
            <person name="Keizer G."/>
            <person name="Linton E."/>
            <person name="Llaca V."/>
            <person name="Song R."/>
            <person name="Tanyolac B."/>
            <person name="Young S."/>
            <person name="Ho-Il K."/>
            <person name="Hahn J.H."/>
            <person name="Sangsakoo G."/>
            <person name="Vanavichit A."/>
            <person name="de Mattos Luiz.A.T."/>
            <person name="Zimmer P.D."/>
            <person name="Malone G."/>
            <person name="Dellagostin O."/>
            <person name="de Oliveira A.C."/>
            <person name="Bevan M."/>
            <person name="Bancroft I."/>
            <person name="Minx P."/>
            <person name="Cordum H."/>
            <person name="Wilson R."/>
            <person name="Cheng Z."/>
            <person name="Jin W."/>
            <person name="Jiang J."/>
            <person name="Leong S.A."/>
            <person name="Iwama H."/>
            <person name="Gojobori T."/>
            <person name="Itoh T."/>
            <person name="Niimura Y."/>
            <person name="Fujii Y."/>
            <person name="Habara T."/>
            <person name="Sakai H."/>
            <person name="Sato Y."/>
            <person name="Wilson G."/>
            <person name="Kumar K."/>
            <person name="McCouch S."/>
            <person name="Juretic N."/>
            <person name="Hoen D."/>
            <person name="Wright S."/>
            <person name="Bruskiewich R."/>
            <person name="Bureau T."/>
            <person name="Miyao A."/>
            <person name="Hirochika H."/>
            <person name="Nishikawa T."/>
            <person name="Kadowaki K."/>
            <person name="Sugiura M."/>
            <person name="Burr B."/>
            <person name="Sasaki T."/>
        </authorList>
    </citation>
    <scope>NUCLEOTIDE SEQUENCE [LARGE SCALE GENOMIC DNA]</scope>
    <source>
        <strain evidence="11">cv. Nipponbare</strain>
    </source>
</reference>
<evidence type="ECO:0000256" key="6">
    <source>
        <dbReference type="RuleBase" id="RU367018"/>
    </source>
</evidence>
<organism evidence="10 11">
    <name type="scientific">Oryza sativa subsp. japonica</name>
    <name type="common">Rice</name>
    <dbReference type="NCBI Taxonomy" id="39947"/>
    <lineage>
        <taxon>Eukaryota</taxon>
        <taxon>Viridiplantae</taxon>
        <taxon>Streptophyta</taxon>
        <taxon>Embryophyta</taxon>
        <taxon>Tracheophyta</taxon>
        <taxon>Spermatophyta</taxon>
        <taxon>Magnoliopsida</taxon>
        <taxon>Liliopsida</taxon>
        <taxon>Poales</taxon>
        <taxon>Poaceae</taxon>
        <taxon>BOP clade</taxon>
        <taxon>Oryzoideae</taxon>
        <taxon>Oryzeae</taxon>
        <taxon>Oryzinae</taxon>
        <taxon>Oryza</taxon>
        <taxon>Oryza sativa</taxon>
    </lineage>
</organism>
<dbReference type="GO" id="GO:0005634">
    <property type="term" value="C:nucleus"/>
    <property type="evidence" value="ECO:0007669"/>
    <property type="project" value="UniProtKB-SubCell"/>
</dbReference>
<feature type="compositionally biased region" description="Basic residues" evidence="8">
    <location>
        <begin position="705"/>
        <end position="717"/>
    </location>
</feature>
<dbReference type="EMBL" id="AP014957">
    <property type="protein sequence ID" value="BAS71680.1"/>
    <property type="molecule type" value="Genomic_DNA"/>
</dbReference>
<keyword evidence="6" id="KW-0539">Nucleus</keyword>
<protein>
    <recommendedName>
        <fullName evidence="6">Protein FAR1-RELATED SEQUENCE</fullName>
    </recommendedName>
</protein>
<dbReference type="PANTHER" id="PTHR31669:SF276">
    <property type="entry name" value="PROTEIN FAR1-RELATED SEQUENCE"/>
    <property type="match status" value="1"/>
</dbReference>
<feature type="region of interest" description="Disordered" evidence="8">
    <location>
        <begin position="1"/>
        <end position="84"/>
    </location>
</feature>
<dbReference type="InterPro" id="IPR006564">
    <property type="entry name" value="Znf_PMZ"/>
</dbReference>
<evidence type="ECO:0000256" key="2">
    <source>
        <dbReference type="ARBA" id="ARBA00022723"/>
    </source>
</evidence>
<dbReference type="Pfam" id="PF03101">
    <property type="entry name" value="FAR1"/>
    <property type="match status" value="1"/>
</dbReference>
<dbReference type="InterPro" id="IPR031052">
    <property type="entry name" value="FHY3/FAR1"/>
</dbReference>
<reference evidence="10 11" key="3">
    <citation type="journal article" date="2013" name="Rice">
        <title>Improvement of the Oryza sativa Nipponbare reference genome using next generation sequence and optical map data.</title>
        <authorList>
            <person name="Kawahara Y."/>
            <person name="de la Bastide M."/>
            <person name="Hamilton J.P."/>
            <person name="Kanamori H."/>
            <person name="McCombie W.R."/>
            <person name="Ouyang S."/>
            <person name="Schwartz D.C."/>
            <person name="Tanaka T."/>
            <person name="Wu J."/>
            <person name="Zhou S."/>
            <person name="Childs K.L."/>
            <person name="Davidson R.M."/>
            <person name="Lin H."/>
            <person name="Quesada-Ocampo L."/>
            <person name="Vaillancourt B."/>
            <person name="Sakai H."/>
            <person name="Lee S.S."/>
            <person name="Kim J."/>
            <person name="Numa H."/>
            <person name="Itoh T."/>
            <person name="Buell C.R."/>
            <person name="Matsumoto T."/>
        </authorList>
    </citation>
    <scope>NUCLEOTIDE SEQUENCE [LARGE SCALE GENOMIC DNA]</scope>
    <source>
        <strain evidence="11">cv. Nipponbare</strain>
    </source>
</reference>
<dbReference type="PANTHER" id="PTHR31669">
    <property type="entry name" value="PROTEIN FAR1-RELATED SEQUENCE 10-RELATED"/>
    <property type="match status" value="1"/>
</dbReference>
<accession>A0A0P0V1C5</accession>
<evidence type="ECO:0000256" key="5">
    <source>
        <dbReference type="PROSITE-ProRule" id="PRU00325"/>
    </source>
</evidence>
<evidence type="ECO:0000256" key="8">
    <source>
        <dbReference type="SAM" id="MobiDB-lite"/>
    </source>
</evidence>
<evidence type="ECO:0000256" key="3">
    <source>
        <dbReference type="ARBA" id="ARBA00022771"/>
    </source>
</evidence>
<feature type="region of interest" description="Disordered" evidence="8">
    <location>
        <begin position="644"/>
        <end position="717"/>
    </location>
</feature>
<name>A0A0P0V1C5_ORYSJ</name>
<feature type="compositionally biased region" description="Basic and acidic residues" evidence="8">
    <location>
        <begin position="1"/>
        <end position="27"/>
    </location>
</feature>
<comment type="function">
    <text evidence="6">Putative transcription activator involved in regulating light control of development.</text>
</comment>
<dbReference type="Pfam" id="PF04434">
    <property type="entry name" value="SWIM"/>
    <property type="match status" value="1"/>
</dbReference>
<feature type="compositionally biased region" description="Acidic residues" evidence="8">
    <location>
        <begin position="672"/>
        <end position="694"/>
    </location>
</feature>
<keyword evidence="4 6" id="KW-0862">Zinc</keyword>
<comment type="subcellular location">
    <subcellularLocation>
        <location evidence="6">Nucleus</location>
    </subcellularLocation>
</comment>
<dbReference type="AlphaFoldDB" id="A0A0P0V1C5"/>
<dbReference type="Proteomes" id="UP000059680">
    <property type="component" value="Chromosome 1"/>
</dbReference>
<evidence type="ECO:0000256" key="4">
    <source>
        <dbReference type="ARBA" id="ARBA00022833"/>
    </source>
</evidence>
<dbReference type="PaxDb" id="39947-A0A0P0V1C5"/>
<dbReference type="GO" id="GO:0008270">
    <property type="term" value="F:zinc ion binding"/>
    <property type="evidence" value="ECO:0007669"/>
    <property type="project" value="UniProtKB-UniRule"/>
</dbReference>
<sequence>MDKQVKNHRPSDGTDGSREILMDERNPTMDIVDGISQSVHDSQPDGGQSSRVAMEEDVPSRVGSHDSGHGIPETRNLVPSLDWTEGNPYEKEGAGIPMERMVVDNVDSSAVIPPEYADPQILTPMLGQRFKTERDAYNFYNVYAVSKGFGIRLDKDRKNTKNQRTMRQICCSHQGRNPKTKKPSVRIGCPAMMKINRSRAGSGWSVTKVVSAHNHPMKKSVGVTKNYQSHNQIDEGTRGIIEEMVDSSMSLTNMYGMLSGMHGGPSMVPFTRKAMDRLAYAIRRDESSDDMQKTLDVLKDLQKRSKNFFYNNCPSMAAAIRTVFPNTIHRVCKWHVLKKAKEFMGNIYSKRHTFKKAFHKVLTQTLTEEEFVAAWHKLIRDYNLEKSVYLRHIWDIRRKWAFVYFSHRFFAGMTTTQRSESANHVFKMFVSPSSSMNGFVKRYDRFFNEKLQKEDSEEFQTSNDKVEIKTRSPIEIHASQVYTRAVFQLFSEELTDSLSYMVKPGEDESTVQVVRMNSQESFLRKEYQVSCDLEREEFSCVCKMFEHKGILCSHILRVLVQYGLSRIPERYILKRWTKDARDTIPPHLHGYKDDVDASQSRSYRHVMLNRKTVEVAKIANKDVQTFKMAMRVMNKLLEDMKNQLSLDDGDNSREAPKRAARHKSRSTVLTEDGNEDVGGGDEDSEYDVPSEDEGGNLTADILPPLKKRSRGRPKVNRYKSGGEVASLKRRKEVGIEKKNTTNECESVEEENQVIDHEDEVPFPRRFCHTCHEAGHNSRTCGRTSTYKRKL</sequence>
<dbReference type="SMART" id="SM00575">
    <property type="entry name" value="ZnF_PMZ"/>
    <property type="match status" value="1"/>
</dbReference>
<feature type="coiled-coil region" evidence="7">
    <location>
        <begin position="730"/>
        <end position="757"/>
    </location>
</feature>
<dbReference type="InterPro" id="IPR004330">
    <property type="entry name" value="FAR1_DNA_bnd_dom"/>
</dbReference>
<dbReference type="PROSITE" id="PS50966">
    <property type="entry name" value="ZF_SWIM"/>
    <property type="match status" value="1"/>
</dbReference>
<evidence type="ECO:0000313" key="11">
    <source>
        <dbReference type="Proteomes" id="UP000059680"/>
    </source>
</evidence>
<dbReference type="InterPro" id="IPR007527">
    <property type="entry name" value="Znf_SWIM"/>
</dbReference>
<evidence type="ECO:0000259" key="9">
    <source>
        <dbReference type="PROSITE" id="PS50966"/>
    </source>
</evidence>
<evidence type="ECO:0000256" key="1">
    <source>
        <dbReference type="ARBA" id="ARBA00005889"/>
    </source>
</evidence>
<feature type="domain" description="SWIM-type" evidence="9">
    <location>
        <begin position="527"/>
        <end position="563"/>
    </location>
</feature>
<feature type="compositionally biased region" description="Polar residues" evidence="8">
    <location>
        <begin position="35"/>
        <end position="51"/>
    </location>
</feature>
<dbReference type="FunCoup" id="A0A0P0V1C5">
    <property type="interactions" value="3"/>
</dbReference>
<dbReference type="GO" id="GO:0006355">
    <property type="term" value="P:regulation of DNA-templated transcription"/>
    <property type="evidence" value="ECO:0007669"/>
    <property type="project" value="UniProtKB-UniRule"/>
</dbReference>
<keyword evidence="3 5" id="KW-0863">Zinc-finger</keyword>
<keyword evidence="2 6" id="KW-0479">Metal-binding</keyword>
<keyword evidence="7" id="KW-0175">Coiled coil</keyword>